<evidence type="ECO:0000256" key="4">
    <source>
        <dbReference type="ARBA" id="ARBA00022679"/>
    </source>
</evidence>
<evidence type="ECO:0000313" key="7">
    <source>
        <dbReference type="EMBL" id="RAL25084.1"/>
    </source>
</evidence>
<keyword evidence="3 7" id="KW-0032">Aminotransferase</keyword>
<dbReference type="CDD" id="cd00609">
    <property type="entry name" value="AAT_like"/>
    <property type="match status" value="1"/>
</dbReference>
<keyword evidence="8" id="KW-1185">Reference proteome</keyword>
<comment type="similarity">
    <text evidence="2">Belongs to the class-I pyridoxal-phosphate-dependent aminotransferase family.</text>
</comment>
<name>A0A328CB63_9DELT</name>
<dbReference type="EMBL" id="QHKO01000001">
    <property type="protein sequence ID" value="RAL25084.1"/>
    <property type="molecule type" value="Genomic_DNA"/>
</dbReference>
<dbReference type="InterPro" id="IPR015421">
    <property type="entry name" value="PyrdxlP-dep_Trfase_major"/>
</dbReference>
<dbReference type="RefSeq" id="WP_111728256.1">
    <property type="nucleotide sequence ID" value="NZ_QHKO01000001.1"/>
</dbReference>
<accession>A0A328CB63</accession>
<dbReference type="PANTHER" id="PTHR46383:SF1">
    <property type="entry name" value="ASPARTATE AMINOTRANSFERASE"/>
    <property type="match status" value="1"/>
</dbReference>
<keyword evidence="4 7" id="KW-0808">Transferase</keyword>
<proteinExistence type="inferred from homology"/>
<keyword evidence="5" id="KW-0663">Pyridoxal phosphate</keyword>
<feature type="domain" description="Aminotransferase class I/classII large" evidence="6">
    <location>
        <begin position="42"/>
        <end position="414"/>
    </location>
</feature>
<dbReference type="Pfam" id="PF00155">
    <property type="entry name" value="Aminotran_1_2"/>
    <property type="match status" value="1"/>
</dbReference>
<comment type="caution">
    <text evidence="7">The sequence shown here is derived from an EMBL/GenBank/DDBJ whole genome shotgun (WGS) entry which is preliminary data.</text>
</comment>
<dbReference type="GO" id="GO:0008483">
    <property type="term" value="F:transaminase activity"/>
    <property type="evidence" value="ECO:0007669"/>
    <property type="project" value="UniProtKB-KW"/>
</dbReference>
<dbReference type="InterPro" id="IPR004839">
    <property type="entry name" value="Aminotransferase_I/II_large"/>
</dbReference>
<organism evidence="7 8">
    <name type="scientific">Lujinxingia litoralis</name>
    <dbReference type="NCBI Taxonomy" id="2211119"/>
    <lineage>
        <taxon>Bacteria</taxon>
        <taxon>Deltaproteobacteria</taxon>
        <taxon>Bradymonadales</taxon>
        <taxon>Lujinxingiaceae</taxon>
        <taxon>Lujinxingia</taxon>
    </lineage>
</organism>
<dbReference type="SUPFAM" id="SSF53383">
    <property type="entry name" value="PLP-dependent transferases"/>
    <property type="match status" value="1"/>
</dbReference>
<reference evidence="7 8" key="1">
    <citation type="submission" date="2018-05" db="EMBL/GenBank/DDBJ databases">
        <title>Lujinxingia marina gen. nov. sp. nov., a new facultative anaerobic member of the class Deltaproteobacteria, and proposal of Lujinxingaceae fam. nov.</title>
        <authorList>
            <person name="Li C.-M."/>
        </authorList>
    </citation>
    <scope>NUCLEOTIDE SEQUENCE [LARGE SCALE GENOMIC DNA]</scope>
    <source>
        <strain evidence="7 8">B210</strain>
    </source>
</reference>
<gene>
    <name evidence="7" type="ORF">DL240_02395</name>
</gene>
<evidence type="ECO:0000256" key="5">
    <source>
        <dbReference type="ARBA" id="ARBA00022898"/>
    </source>
</evidence>
<dbReference type="PANTHER" id="PTHR46383">
    <property type="entry name" value="ASPARTATE AMINOTRANSFERASE"/>
    <property type="match status" value="1"/>
</dbReference>
<dbReference type="InterPro" id="IPR015424">
    <property type="entry name" value="PyrdxlP-dep_Trfase"/>
</dbReference>
<evidence type="ECO:0000313" key="8">
    <source>
        <dbReference type="Proteomes" id="UP000249169"/>
    </source>
</evidence>
<dbReference type="AlphaFoldDB" id="A0A328CB63"/>
<dbReference type="InterPro" id="IPR050596">
    <property type="entry name" value="AspAT/PAT-like"/>
</dbReference>
<evidence type="ECO:0000256" key="3">
    <source>
        <dbReference type="ARBA" id="ARBA00022576"/>
    </source>
</evidence>
<evidence type="ECO:0000256" key="2">
    <source>
        <dbReference type="ARBA" id="ARBA00007441"/>
    </source>
</evidence>
<dbReference type="GO" id="GO:0006520">
    <property type="term" value="P:amino acid metabolic process"/>
    <property type="evidence" value="ECO:0007669"/>
    <property type="project" value="InterPro"/>
</dbReference>
<comment type="cofactor">
    <cofactor evidence="1">
        <name>pyridoxal 5'-phosphate</name>
        <dbReference type="ChEBI" id="CHEBI:597326"/>
    </cofactor>
</comment>
<dbReference type="Proteomes" id="UP000249169">
    <property type="component" value="Unassembled WGS sequence"/>
</dbReference>
<protein>
    <submittedName>
        <fullName evidence="7">Pyridoxal phosphate-dependent aminotransferase</fullName>
    </submittedName>
</protein>
<dbReference type="Gene3D" id="3.40.640.10">
    <property type="entry name" value="Type I PLP-dependent aspartate aminotransferase-like (Major domain)"/>
    <property type="match status" value="1"/>
</dbReference>
<evidence type="ECO:0000256" key="1">
    <source>
        <dbReference type="ARBA" id="ARBA00001933"/>
    </source>
</evidence>
<sequence>MVESRSPGKKSHGAFRSVPKTGVIYVMSEAARQGYRPGDPGWTNLGQGQPETGMLEHAAPRIDSVSISEDDHEYSPVTGIWELREAVANHYNRRYRRGMASQYSAENVAISGGGRTALSRLAAALGPINLGHFLPDYTAYEELLDLFRLFNPIPILLDPRRGYAFGAGELEDEIKGRGLSAILLSNPCNPTGKLVGGDELGQWLRVARELECSMIFDEFYSHYVWGKRVEEATAARYVEDVDRDPAVIVNGLTKSWRYPGWRLSWTVGPKKVIERVASAGSFLDGGAARPLQRAAVKLLDDGITDAEICAIRQRFSAKRQMMIERLRAMGIKLDLPAQGTFYVWGNLSDLPPGLRDGMDFFKQALQRQVICVPGEFFDVNPGQRRANRYSRFKGYVRFSFGPPQAELEAGLDRLEAMIVSARESALTGA</sequence>
<dbReference type="GO" id="GO:0030170">
    <property type="term" value="F:pyridoxal phosphate binding"/>
    <property type="evidence" value="ECO:0007669"/>
    <property type="project" value="InterPro"/>
</dbReference>
<evidence type="ECO:0000259" key="6">
    <source>
        <dbReference type="Pfam" id="PF00155"/>
    </source>
</evidence>
<dbReference type="OrthoDB" id="9770700at2"/>